<evidence type="ECO:0000256" key="6">
    <source>
        <dbReference type="ARBA" id="ARBA00022833"/>
    </source>
</evidence>
<dbReference type="PANTHER" id="PTHR10131:SF152">
    <property type="entry name" value="TNF RECEPTOR-ASSOCIATED FACTOR 6"/>
    <property type="match status" value="1"/>
</dbReference>
<comment type="subcellular location">
    <subcellularLocation>
        <location evidence="1">Cytoplasm</location>
    </subcellularLocation>
</comment>
<dbReference type="Gene3D" id="3.30.40.10">
    <property type="entry name" value="Zinc/RING finger domain, C3HC4 (zinc finger)"/>
    <property type="match status" value="3"/>
</dbReference>
<reference evidence="14" key="1">
    <citation type="submission" date="2023-10" db="EMBL/GenBank/DDBJ databases">
        <title>Genome assemblies of two species of porcelain crab, Petrolisthes cinctipes and Petrolisthes manimaculis (Anomura: Porcellanidae).</title>
        <authorList>
            <person name="Angst P."/>
        </authorList>
    </citation>
    <scope>NUCLEOTIDE SEQUENCE</scope>
    <source>
        <strain evidence="14">PB745_01</strain>
        <tissue evidence="14">Gill</tissue>
    </source>
</reference>
<sequence length="590" mass="66040">MDSTEIESVTILSRNIIIVLCGLQEGYDYVFDPPLEGKYECAICLLALRSPIQTTCGHRFCKECIYNCISESSRRCPVDNNPLTEADLFPDSCAEREILQLTVRCPNHTLGCSYNINLQYIDNHTQACPYQPVMCPNECSATVLQKELDEHLTSKCVLRVKKCDLCDEPVTFNQEQLHLLTCAQVRVVCEMCGIMLARGNMQHHLTDNCPQVVVACSFAEHGCHHKMTRSDLEEHMAQSTQFHLHMVSSAFKKINAFVSDLSRTVGIIQSPHGNFSRQPSLRSQISATSPIPEHHTSPSNPDHTLEKSLCGGGDKPPVFPQLGGERNGAEAAAADVNKFQLHLGQFATGENSKGSNKPSSSTPALSHQNIILRDLCEKSVDLSQSLLEESIRLGNLEKQLEEIEAAMEAQALERSGRICNGVFVWRIQNFLEELQENFGKVWYSPSFYSSQFGYKFCLRVNTTMRDGKRYVSLFIHVRLGENDDILDWPFKGNITLSILDVNSVTRPKKHITETALTQTKPGGQAFIQPQTQRNPKGFGYTEFVSMNRVVDEKEACYLKDGTLTVKAVVRPAEVLPSNIECICHYQKSVV</sequence>
<feature type="domain" description="TRAF-type" evidence="12">
    <location>
        <begin position="178"/>
        <end position="233"/>
    </location>
</feature>
<dbReference type="SUPFAM" id="SSF49599">
    <property type="entry name" value="TRAF domain-like"/>
    <property type="match status" value="2"/>
</dbReference>
<evidence type="ECO:0000259" key="12">
    <source>
        <dbReference type="PROSITE" id="PS50145"/>
    </source>
</evidence>
<feature type="zinc finger region" description="TRAF-type" evidence="7">
    <location>
        <begin position="124"/>
        <end position="176"/>
    </location>
</feature>
<dbReference type="PROSITE" id="PS50145">
    <property type="entry name" value="ZF_TRAF"/>
    <property type="match status" value="2"/>
</dbReference>
<keyword evidence="2" id="KW-0963">Cytoplasm</keyword>
<feature type="domain" description="SIAH-type" evidence="13">
    <location>
        <begin position="100"/>
        <end position="157"/>
    </location>
</feature>
<dbReference type="GO" id="GO:0005737">
    <property type="term" value="C:cytoplasm"/>
    <property type="evidence" value="ECO:0007669"/>
    <property type="project" value="UniProtKB-SubCell"/>
</dbReference>
<dbReference type="SMART" id="SM00061">
    <property type="entry name" value="MATH"/>
    <property type="match status" value="1"/>
</dbReference>
<evidence type="ECO:0000256" key="8">
    <source>
        <dbReference type="SAM" id="Coils"/>
    </source>
</evidence>
<dbReference type="PROSITE" id="PS51081">
    <property type="entry name" value="ZF_SIAH"/>
    <property type="match status" value="1"/>
</dbReference>
<dbReference type="Pfam" id="PF02176">
    <property type="entry name" value="zf-TRAF"/>
    <property type="match status" value="1"/>
</dbReference>
<keyword evidence="5 7" id="KW-0863">Zinc-finger</keyword>
<dbReference type="GO" id="GO:0042981">
    <property type="term" value="P:regulation of apoptotic process"/>
    <property type="evidence" value="ECO:0007669"/>
    <property type="project" value="InterPro"/>
</dbReference>
<dbReference type="PIRSF" id="PIRSF015614">
    <property type="entry name" value="TRAF"/>
    <property type="match status" value="1"/>
</dbReference>
<gene>
    <name evidence="14" type="ORF">Pcinc_016183</name>
</gene>
<accession>A0AAE1FRL7</accession>
<dbReference type="PANTHER" id="PTHR10131">
    <property type="entry name" value="TNF RECEPTOR ASSOCIATED FACTOR"/>
    <property type="match status" value="1"/>
</dbReference>
<dbReference type="InterPro" id="IPR013083">
    <property type="entry name" value="Znf_RING/FYVE/PHD"/>
</dbReference>
<evidence type="ECO:0000313" key="14">
    <source>
        <dbReference type="EMBL" id="KAK3879238.1"/>
    </source>
</evidence>
<dbReference type="GO" id="GO:0061630">
    <property type="term" value="F:ubiquitin protein ligase activity"/>
    <property type="evidence" value="ECO:0007669"/>
    <property type="project" value="TreeGrafter"/>
</dbReference>
<keyword evidence="3 7" id="KW-0479">Metal-binding</keyword>
<evidence type="ECO:0000259" key="11">
    <source>
        <dbReference type="PROSITE" id="PS50144"/>
    </source>
</evidence>
<dbReference type="InterPro" id="IPR017907">
    <property type="entry name" value="Znf_RING_CS"/>
</dbReference>
<evidence type="ECO:0000256" key="3">
    <source>
        <dbReference type="ARBA" id="ARBA00022723"/>
    </source>
</evidence>
<evidence type="ECO:0000256" key="9">
    <source>
        <dbReference type="SAM" id="MobiDB-lite"/>
    </source>
</evidence>
<dbReference type="InterPro" id="IPR001293">
    <property type="entry name" value="Znf_TRAF"/>
</dbReference>
<dbReference type="Gene3D" id="2.60.210.10">
    <property type="entry name" value="Apoptosis, Tumor Necrosis Factor Receptor Associated Protein 2, Chain A"/>
    <property type="match status" value="1"/>
</dbReference>
<dbReference type="GO" id="GO:0043122">
    <property type="term" value="P:regulation of canonical NF-kappaB signal transduction"/>
    <property type="evidence" value="ECO:0007669"/>
    <property type="project" value="TreeGrafter"/>
</dbReference>
<dbReference type="EMBL" id="JAWQEG010001475">
    <property type="protein sequence ID" value="KAK3879238.1"/>
    <property type="molecule type" value="Genomic_DNA"/>
</dbReference>
<dbReference type="InterPro" id="IPR001841">
    <property type="entry name" value="Znf_RING"/>
</dbReference>
<dbReference type="Pfam" id="PF13923">
    <property type="entry name" value="zf-C3HC4_2"/>
    <property type="match status" value="1"/>
</dbReference>
<dbReference type="GO" id="GO:0031663">
    <property type="term" value="P:lipopolysaccharide-mediated signaling pathway"/>
    <property type="evidence" value="ECO:0007669"/>
    <property type="project" value="TreeGrafter"/>
</dbReference>
<dbReference type="GO" id="GO:0008270">
    <property type="term" value="F:zinc ion binding"/>
    <property type="evidence" value="ECO:0007669"/>
    <property type="project" value="UniProtKB-KW"/>
</dbReference>
<feature type="coiled-coil region" evidence="8">
    <location>
        <begin position="386"/>
        <end position="413"/>
    </location>
</feature>
<dbReference type="SUPFAM" id="SSF57850">
    <property type="entry name" value="RING/U-box"/>
    <property type="match status" value="1"/>
</dbReference>
<dbReference type="InterPro" id="IPR013010">
    <property type="entry name" value="Znf_SIAH"/>
</dbReference>
<feature type="zinc finger region" description="TRAF-type" evidence="7">
    <location>
        <begin position="178"/>
        <end position="233"/>
    </location>
</feature>
<evidence type="ECO:0000313" key="15">
    <source>
        <dbReference type="Proteomes" id="UP001286313"/>
    </source>
</evidence>
<keyword evidence="6 7" id="KW-0862">Zinc</keyword>
<dbReference type="InterPro" id="IPR008974">
    <property type="entry name" value="TRAF-like"/>
</dbReference>
<dbReference type="PROSITE" id="PS50144">
    <property type="entry name" value="MATH"/>
    <property type="match status" value="1"/>
</dbReference>
<keyword evidence="15" id="KW-1185">Reference proteome</keyword>
<comment type="caution">
    <text evidence="14">The sequence shown here is derived from an EMBL/GenBank/DDBJ whole genome shotgun (WGS) entry which is preliminary data.</text>
</comment>
<feature type="region of interest" description="Disordered" evidence="9">
    <location>
        <begin position="271"/>
        <end position="318"/>
    </location>
</feature>
<dbReference type="InterPro" id="IPR002083">
    <property type="entry name" value="MATH/TRAF_dom"/>
</dbReference>
<evidence type="ECO:0000259" key="10">
    <source>
        <dbReference type="PROSITE" id="PS50089"/>
    </source>
</evidence>
<evidence type="ECO:0000256" key="4">
    <source>
        <dbReference type="ARBA" id="ARBA00022737"/>
    </source>
</evidence>
<evidence type="ECO:0000259" key="13">
    <source>
        <dbReference type="PROSITE" id="PS51081"/>
    </source>
</evidence>
<dbReference type="SMART" id="SM00184">
    <property type="entry name" value="RING"/>
    <property type="match status" value="1"/>
</dbReference>
<dbReference type="AlphaFoldDB" id="A0AAE1FRL7"/>
<dbReference type="GO" id="GO:0045087">
    <property type="term" value="P:innate immune response"/>
    <property type="evidence" value="ECO:0007669"/>
    <property type="project" value="TreeGrafter"/>
</dbReference>
<dbReference type="Proteomes" id="UP001286313">
    <property type="component" value="Unassembled WGS sequence"/>
</dbReference>
<dbReference type="InterPro" id="IPR049342">
    <property type="entry name" value="TRAF1-6_MATH_dom"/>
</dbReference>
<evidence type="ECO:0000256" key="1">
    <source>
        <dbReference type="ARBA" id="ARBA00004496"/>
    </source>
</evidence>
<evidence type="ECO:0000256" key="7">
    <source>
        <dbReference type="PROSITE-ProRule" id="PRU00207"/>
    </source>
</evidence>
<evidence type="ECO:0008006" key="16">
    <source>
        <dbReference type="Google" id="ProtNLM"/>
    </source>
</evidence>
<dbReference type="Pfam" id="PF21355">
    <property type="entry name" value="TRAF-mep_MATH"/>
    <property type="match status" value="1"/>
</dbReference>
<protein>
    <recommendedName>
        <fullName evidence="16">RING-type E3 ubiquitin transferase</fullName>
    </recommendedName>
</protein>
<dbReference type="PROSITE" id="PS00518">
    <property type="entry name" value="ZF_RING_1"/>
    <property type="match status" value="1"/>
</dbReference>
<evidence type="ECO:0000256" key="5">
    <source>
        <dbReference type="ARBA" id="ARBA00022771"/>
    </source>
</evidence>
<keyword evidence="4" id="KW-0677">Repeat</keyword>
<evidence type="ECO:0000256" key="2">
    <source>
        <dbReference type="ARBA" id="ARBA00022490"/>
    </source>
</evidence>
<feature type="domain" description="MATH" evidence="11">
    <location>
        <begin position="420"/>
        <end position="569"/>
    </location>
</feature>
<dbReference type="PROSITE" id="PS50089">
    <property type="entry name" value="ZF_RING_2"/>
    <property type="match status" value="1"/>
</dbReference>
<proteinExistence type="predicted"/>
<keyword evidence="8" id="KW-0175">Coiled coil</keyword>
<name>A0AAE1FRL7_PETCI</name>
<organism evidence="14 15">
    <name type="scientific">Petrolisthes cinctipes</name>
    <name type="common">Flat porcelain crab</name>
    <dbReference type="NCBI Taxonomy" id="88211"/>
    <lineage>
        <taxon>Eukaryota</taxon>
        <taxon>Metazoa</taxon>
        <taxon>Ecdysozoa</taxon>
        <taxon>Arthropoda</taxon>
        <taxon>Crustacea</taxon>
        <taxon>Multicrustacea</taxon>
        <taxon>Malacostraca</taxon>
        <taxon>Eumalacostraca</taxon>
        <taxon>Eucarida</taxon>
        <taxon>Decapoda</taxon>
        <taxon>Pleocyemata</taxon>
        <taxon>Anomura</taxon>
        <taxon>Galatheoidea</taxon>
        <taxon>Porcellanidae</taxon>
        <taxon>Petrolisthes</taxon>
    </lineage>
</organism>
<dbReference type="FunFam" id="3.30.40.10:FF:000179">
    <property type="entry name" value="TNF receptor-associated factor"/>
    <property type="match status" value="1"/>
</dbReference>
<feature type="domain" description="TRAF-type" evidence="12">
    <location>
        <begin position="124"/>
        <end position="176"/>
    </location>
</feature>
<feature type="domain" description="RING-type" evidence="10">
    <location>
        <begin position="41"/>
        <end position="80"/>
    </location>
</feature>
<dbReference type="InterPro" id="IPR012227">
    <property type="entry name" value="TNF_rcpt-assoc_TRAF_met"/>
</dbReference>
<feature type="compositionally biased region" description="Polar residues" evidence="9">
    <location>
        <begin position="271"/>
        <end position="289"/>
    </location>
</feature>